<dbReference type="OrthoDB" id="205099at2759"/>
<evidence type="ECO:0000256" key="7">
    <source>
        <dbReference type="ARBA" id="ARBA00023242"/>
    </source>
</evidence>
<gene>
    <name evidence="12" type="ORF">METBIDRAFT_29395</name>
</gene>
<protein>
    <recommendedName>
        <fullName evidence="3 9">Mediator of RNA polymerase II transcription subunit 14</fullName>
    </recommendedName>
    <alternativeName>
        <fullName evidence="8 9">Mediator complex subunit 14</fullName>
    </alternativeName>
</protein>
<evidence type="ECO:0000313" key="13">
    <source>
        <dbReference type="Proteomes" id="UP000092555"/>
    </source>
</evidence>
<evidence type="ECO:0000256" key="4">
    <source>
        <dbReference type="ARBA" id="ARBA00023015"/>
    </source>
</evidence>
<evidence type="ECO:0000256" key="1">
    <source>
        <dbReference type="ARBA" id="ARBA00004123"/>
    </source>
</evidence>
<dbReference type="AlphaFoldDB" id="A0A1A0HG36"/>
<evidence type="ECO:0000256" key="10">
    <source>
        <dbReference type="SAM" id="MobiDB-lite"/>
    </source>
</evidence>
<dbReference type="GO" id="GO:0070847">
    <property type="term" value="C:core mediator complex"/>
    <property type="evidence" value="ECO:0007669"/>
    <property type="project" value="TreeGrafter"/>
</dbReference>
<feature type="region of interest" description="Disordered" evidence="10">
    <location>
        <begin position="1"/>
        <end position="29"/>
    </location>
</feature>
<keyword evidence="7 9" id="KW-0539">Nucleus</keyword>
<organism evidence="12 13">
    <name type="scientific">Metschnikowia bicuspidata var. bicuspidata NRRL YB-4993</name>
    <dbReference type="NCBI Taxonomy" id="869754"/>
    <lineage>
        <taxon>Eukaryota</taxon>
        <taxon>Fungi</taxon>
        <taxon>Dikarya</taxon>
        <taxon>Ascomycota</taxon>
        <taxon>Saccharomycotina</taxon>
        <taxon>Pichiomycetes</taxon>
        <taxon>Metschnikowiaceae</taxon>
        <taxon>Metschnikowia</taxon>
    </lineage>
</organism>
<comment type="subunit">
    <text evidence="9">Component of the Mediator complex.</text>
</comment>
<feature type="domain" description="Mediator complex subunit MED14 N-terminal" evidence="11">
    <location>
        <begin position="42"/>
        <end position="231"/>
    </location>
</feature>
<dbReference type="GO" id="GO:0006357">
    <property type="term" value="P:regulation of transcription by RNA polymerase II"/>
    <property type="evidence" value="ECO:0007669"/>
    <property type="project" value="InterPro"/>
</dbReference>
<dbReference type="Proteomes" id="UP000092555">
    <property type="component" value="Unassembled WGS sequence"/>
</dbReference>
<dbReference type="PANTHER" id="PTHR12809:SF2">
    <property type="entry name" value="MEDIATOR OF RNA POLYMERASE II TRANSCRIPTION SUBUNIT 14"/>
    <property type="match status" value="1"/>
</dbReference>
<evidence type="ECO:0000259" key="11">
    <source>
        <dbReference type="Pfam" id="PF08638"/>
    </source>
</evidence>
<evidence type="ECO:0000256" key="8">
    <source>
        <dbReference type="ARBA" id="ARBA00032007"/>
    </source>
</evidence>
<dbReference type="STRING" id="869754.A0A1A0HG36"/>
<keyword evidence="4 9" id="KW-0805">Transcription regulation</keyword>
<keyword evidence="6 9" id="KW-0804">Transcription</keyword>
<dbReference type="InterPro" id="IPR013947">
    <property type="entry name" value="Mediator_Med14"/>
</dbReference>
<dbReference type="GO" id="GO:0016592">
    <property type="term" value="C:mediator complex"/>
    <property type="evidence" value="ECO:0007669"/>
    <property type="project" value="UniProtKB-UniRule"/>
</dbReference>
<keyword evidence="5 9" id="KW-0010">Activator</keyword>
<dbReference type="PANTHER" id="PTHR12809">
    <property type="entry name" value="MEDIATOR COMPLEX SUBUNIT"/>
    <property type="match status" value="1"/>
</dbReference>
<keyword evidence="13" id="KW-1185">Reference proteome</keyword>
<evidence type="ECO:0000256" key="9">
    <source>
        <dbReference type="RuleBase" id="RU365082"/>
    </source>
</evidence>
<comment type="similarity">
    <text evidence="2 9">Belongs to the Mediator complex subunit 14 family.</text>
</comment>
<evidence type="ECO:0000256" key="3">
    <source>
        <dbReference type="ARBA" id="ARBA00019619"/>
    </source>
</evidence>
<name>A0A1A0HG36_9ASCO</name>
<dbReference type="InterPro" id="IPR055122">
    <property type="entry name" value="Med14_N"/>
</dbReference>
<dbReference type="RefSeq" id="XP_018713299.1">
    <property type="nucleotide sequence ID" value="XM_018855393.1"/>
</dbReference>
<reference evidence="12 13" key="1">
    <citation type="submission" date="2016-05" db="EMBL/GenBank/DDBJ databases">
        <title>Comparative genomics of biotechnologically important yeasts.</title>
        <authorList>
            <consortium name="DOE Joint Genome Institute"/>
            <person name="Riley R."/>
            <person name="Haridas S."/>
            <person name="Wolfe K.H."/>
            <person name="Lopes M.R."/>
            <person name="Hittinger C.T."/>
            <person name="Goker M."/>
            <person name="Salamov A."/>
            <person name="Wisecaver J."/>
            <person name="Long T.M."/>
            <person name="Aerts A.L."/>
            <person name="Barry K."/>
            <person name="Choi C."/>
            <person name="Clum A."/>
            <person name="Coughlan A.Y."/>
            <person name="Deshpande S."/>
            <person name="Douglass A.P."/>
            <person name="Hanson S.J."/>
            <person name="Klenk H.-P."/>
            <person name="LaButti K."/>
            <person name="Lapidus A."/>
            <person name="Lindquist E."/>
            <person name="Lipzen A."/>
            <person name="Meier-kolthoff J.P."/>
            <person name="Ohm R.A."/>
            <person name="Otillar R.P."/>
            <person name="Pangilinan J."/>
            <person name="Peng Y."/>
            <person name="Rokas A."/>
            <person name="Rosa C.A."/>
            <person name="Scheuner C."/>
            <person name="Sibirny A.A."/>
            <person name="Slot J.C."/>
            <person name="Stielow J.B."/>
            <person name="Sun H."/>
            <person name="Kurtzman C.P."/>
            <person name="Blackwell M."/>
            <person name="Grigoriev I.V."/>
            <person name="Jeffries T.W."/>
        </authorList>
    </citation>
    <scope>NUCLEOTIDE SEQUENCE [LARGE SCALE GENOMIC DNA]</scope>
    <source>
        <strain evidence="12 13">NRRL YB-4993</strain>
    </source>
</reference>
<feature type="compositionally biased region" description="Low complexity" evidence="10">
    <location>
        <begin position="9"/>
        <end position="26"/>
    </location>
</feature>
<dbReference type="GeneID" id="30028369"/>
<comment type="subcellular location">
    <subcellularLocation>
        <location evidence="1 9">Nucleus</location>
    </subcellularLocation>
</comment>
<dbReference type="GO" id="GO:0003712">
    <property type="term" value="F:transcription coregulator activity"/>
    <property type="evidence" value="ECO:0007669"/>
    <property type="project" value="UniProtKB-UniRule"/>
</dbReference>
<comment type="function">
    <text evidence="9">Component of the Mediator complex, a coactivator involved in the regulated transcription of nearly all RNA polymerase II-dependent genes. Mediator functions as a bridge to convey information from gene-specific regulatory proteins to the basal RNA polymerase II transcription machinery. Mediator is recruited to promoters by direct interactions with regulatory proteins and serves as a scaffold for the assembly of a functional preinitiation complex with RNA polymerase II and the general transcription factors.</text>
</comment>
<evidence type="ECO:0000256" key="5">
    <source>
        <dbReference type="ARBA" id="ARBA00023159"/>
    </source>
</evidence>
<sequence>MSTKPALIAADGNGPATAANGAANPASGRPLPPELAHVTNNIVPLSNILRFHTQEAYKQLSRQIELLAHTRASEPDAVRKRKLLAVLVALRQDFVKLYVLVKWAQRSKDVARLIDLLNWLRSQEFCFDNLALGLNELNHFSGAKLPQADILTALEVLVKGRPQLPSYLHLGRPPVSPQRIGQVLRDLNLALTARLALVDDMPPRFRKNYEVKDGRVVFTLAHEFRVSITVANDLVVDSAADYYRSPFFFIDFAFLFGVNSDHSLTSHDGTRAATLLPHRARARLESVVNHVLLQHSLAGLYDVLHKYATAFKLYLIARQLRVLSINSKWRGNIQYQSGSFLVIVNYWAGHFLLRGWRSFLEIGIDRNYNLHFRWFKNGRYHHDHGIRTAASTDALDALDAQYAQELNIDYVLSLVINRHSELLVRKVYDSYASAVSADTVSFLNPHQLLLKLTPKKSTVFAIDPLTGHFYFMNPSPIESAVQTKINTKPPAAKAKASVTEADLVANVVSHLVELRTDNLSKATHMRLVTMGWVANGIIKLSDYETAKLLSGLVGETSSPLHKFSFFRSRTWPPSWFLISMVSGLSSKAYWWVARLKSVKGEWVIQWVQSLDLSDTEEADHSFFKSLSRSSSNIIIHHLIVEELQRRGIGFLKLHDESVLEKFNLSHPHSHSASRTVLALHNDGNLLPIAASASTLFMACLFSGDGKLKELHTTLFGCFRNKSENYANSLLKLGVTVAVDKDQFQINSTVDLSNKLNTEDKPSNTVSMLGQVLDSLAKMNLLIKILEQVRSTDLKVTSSSFDELSFEIDPYYKPFLFCVHSEDDLSFSLRTGESEKKNVNTLVRLLNQELGQSAGALLGCFKYLKEAVILFETIDSVENQLKPASEFMLQNNFRRLHFEPKFISLNLFQFVFSLNSTHSSSPKKIQRDKIIFNVSFKKDRFAKTRKLLLKFSMKDNFNSQNLKFKKLFETIFTSSNEVQKQAMSLNQTFMKLYYDFVIDSALLKPLMDRITSAFLEFLKTPQPQ</sequence>
<proteinExistence type="inferred from homology"/>
<evidence type="ECO:0000313" key="12">
    <source>
        <dbReference type="EMBL" id="OBA22818.1"/>
    </source>
</evidence>
<dbReference type="Pfam" id="PF08638">
    <property type="entry name" value="Med14"/>
    <property type="match status" value="1"/>
</dbReference>
<evidence type="ECO:0000256" key="6">
    <source>
        <dbReference type="ARBA" id="ARBA00023163"/>
    </source>
</evidence>
<dbReference type="EMBL" id="LXTC01000001">
    <property type="protein sequence ID" value="OBA22818.1"/>
    <property type="molecule type" value="Genomic_DNA"/>
</dbReference>
<evidence type="ECO:0000256" key="2">
    <source>
        <dbReference type="ARBA" id="ARBA00007813"/>
    </source>
</evidence>
<comment type="caution">
    <text evidence="12">The sequence shown here is derived from an EMBL/GenBank/DDBJ whole genome shotgun (WGS) entry which is preliminary data.</text>
</comment>
<accession>A0A1A0HG36</accession>